<dbReference type="RefSeq" id="WP_184982091.1">
    <property type="nucleotide sequence ID" value="NZ_BAAALO010000061.1"/>
</dbReference>
<name>A0A7X0IF27_9ACTN</name>
<gene>
    <name evidence="2" type="ORF">BJ992_003402</name>
</gene>
<dbReference type="SUPFAM" id="SSF55961">
    <property type="entry name" value="Bet v1-like"/>
    <property type="match status" value="1"/>
</dbReference>
<keyword evidence="3" id="KW-1185">Reference proteome</keyword>
<reference evidence="2 3" key="1">
    <citation type="submission" date="2020-08" db="EMBL/GenBank/DDBJ databases">
        <title>Sequencing the genomes of 1000 actinobacteria strains.</title>
        <authorList>
            <person name="Klenk H.-P."/>
        </authorList>
    </citation>
    <scope>NUCLEOTIDE SEQUENCE [LARGE SCALE GENOMIC DNA]</scope>
    <source>
        <strain evidence="2 3">DSM 44936</strain>
    </source>
</reference>
<dbReference type="AlphaFoldDB" id="A0A7X0IF27"/>
<comment type="caution">
    <text evidence="2">The sequence shown here is derived from an EMBL/GenBank/DDBJ whole genome shotgun (WGS) entry which is preliminary data.</text>
</comment>
<dbReference type="Proteomes" id="UP000555564">
    <property type="component" value="Unassembled WGS sequence"/>
</dbReference>
<protein>
    <submittedName>
        <fullName evidence="2">Aromatase</fullName>
    </submittedName>
</protein>
<proteinExistence type="predicted"/>
<sequence length="156" mass="18375">MAGHVDNEIIIAAPMDLVWTMTNDVTSWPTLFSEYKSTQILERRGPTIRFRLTMHPDPDGNEWSWISERTPDPTTRTVHAHRVEPGWFKYMNLFWEYTQVPDAVRMRWIQDFEMKPDAPLSDKQMTKRLNDNTVIQMNRIRQLVEEAADRTAPAPM</sequence>
<dbReference type="EMBL" id="JACHIU010000001">
    <property type="protein sequence ID" value="MBB6473971.1"/>
    <property type="molecule type" value="Genomic_DNA"/>
</dbReference>
<evidence type="ECO:0000313" key="3">
    <source>
        <dbReference type="Proteomes" id="UP000555564"/>
    </source>
</evidence>
<evidence type="ECO:0000313" key="2">
    <source>
        <dbReference type="EMBL" id="MBB6473971.1"/>
    </source>
</evidence>
<dbReference type="Pfam" id="PF03364">
    <property type="entry name" value="Polyketide_cyc"/>
    <property type="match status" value="1"/>
</dbReference>
<dbReference type="InterPro" id="IPR005031">
    <property type="entry name" value="COQ10_START"/>
</dbReference>
<dbReference type="Gene3D" id="3.30.530.20">
    <property type="match status" value="1"/>
</dbReference>
<evidence type="ECO:0000259" key="1">
    <source>
        <dbReference type="Pfam" id="PF03364"/>
    </source>
</evidence>
<dbReference type="InterPro" id="IPR023393">
    <property type="entry name" value="START-like_dom_sf"/>
</dbReference>
<dbReference type="CDD" id="cd08860">
    <property type="entry name" value="TcmN_ARO-CYC_like"/>
    <property type="match status" value="1"/>
</dbReference>
<feature type="domain" description="Coenzyme Q-binding protein COQ10 START" evidence="1">
    <location>
        <begin position="11"/>
        <end position="122"/>
    </location>
</feature>
<accession>A0A7X0IF27</accession>
<organism evidence="2 3">
    <name type="scientific">Sphaerisporangium rubeum</name>
    <dbReference type="NCBI Taxonomy" id="321317"/>
    <lineage>
        <taxon>Bacteria</taxon>
        <taxon>Bacillati</taxon>
        <taxon>Actinomycetota</taxon>
        <taxon>Actinomycetes</taxon>
        <taxon>Streptosporangiales</taxon>
        <taxon>Streptosporangiaceae</taxon>
        <taxon>Sphaerisporangium</taxon>
    </lineage>
</organism>